<comment type="caution">
    <text evidence="2">The sequence shown here is derived from an EMBL/GenBank/DDBJ whole genome shotgun (WGS) entry which is preliminary data.</text>
</comment>
<feature type="domain" description="HD/PDEase" evidence="1">
    <location>
        <begin position="21"/>
        <end position="136"/>
    </location>
</feature>
<protein>
    <submittedName>
        <fullName evidence="2">HD domain-containing protein</fullName>
    </submittedName>
</protein>
<gene>
    <name evidence="2" type="ORF">H8B15_14325</name>
</gene>
<name>A0ABR7MM03_9BACT</name>
<evidence type="ECO:0000313" key="3">
    <source>
        <dbReference type="Proteomes" id="UP000622017"/>
    </source>
</evidence>
<dbReference type="RefSeq" id="WP_187320356.1">
    <property type="nucleotide sequence ID" value="NZ_JACSCY010000011.1"/>
</dbReference>
<evidence type="ECO:0000313" key="2">
    <source>
        <dbReference type="EMBL" id="MBC6612101.1"/>
    </source>
</evidence>
<dbReference type="SUPFAM" id="SSF109604">
    <property type="entry name" value="HD-domain/PDEase-like"/>
    <property type="match status" value="1"/>
</dbReference>
<dbReference type="CDD" id="cd00077">
    <property type="entry name" value="HDc"/>
    <property type="match status" value="1"/>
</dbReference>
<dbReference type="InterPro" id="IPR003607">
    <property type="entry name" value="HD/PDEase_dom"/>
</dbReference>
<keyword evidence="3" id="KW-1185">Reference proteome</keyword>
<organism evidence="2 3">
    <name type="scientific">Hymenobacter citatus</name>
    <dbReference type="NCBI Taxonomy" id="2763506"/>
    <lineage>
        <taxon>Bacteria</taxon>
        <taxon>Pseudomonadati</taxon>
        <taxon>Bacteroidota</taxon>
        <taxon>Cytophagia</taxon>
        <taxon>Cytophagales</taxon>
        <taxon>Hymenobacteraceae</taxon>
        <taxon>Hymenobacter</taxon>
    </lineage>
</organism>
<dbReference type="EMBL" id="JACSCY010000011">
    <property type="protein sequence ID" value="MBC6612101.1"/>
    <property type="molecule type" value="Genomic_DNA"/>
</dbReference>
<dbReference type="Proteomes" id="UP000622017">
    <property type="component" value="Unassembled WGS sequence"/>
</dbReference>
<sequence length="194" mass="21890">MDCQRAETYVLHQLQHLSPTLYYHGLHHTLDVVAQAESLADAEGITDAQERALLRTAAFFHDTGFLTTYQGHEEAGCALAHQVLPAMDYAPAQIERICELIMATQMPQAPGDSHLAQILCDADLDYLGRPDFLPISNTLLQELQARDKMQDLRAWQELQVKFLSEHRYWTRTALQRREAGKQAHLAAARALLNS</sequence>
<dbReference type="Pfam" id="PF01966">
    <property type="entry name" value="HD"/>
    <property type="match status" value="1"/>
</dbReference>
<reference evidence="2 3" key="1">
    <citation type="submission" date="2020-08" db="EMBL/GenBank/DDBJ databases">
        <title>Hymenobacter sp.</title>
        <authorList>
            <person name="Kim M.K."/>
        </authorList>
    </citation>
    <scope>NUCLEOTIDE SEQUENCE [LARGE SCALE GENOMIC DNA]</scope>
    <source>
        <strain evidence="2 3">BT507</strain>
    </source>
</reference>
<dbReference type="InterPro" id="IPR006674">
    <property type="entry name" value="HD_domain"/>
</dbReference>
<dbReference type="Gene3D" id="1.10.3210.10">
    <property type="entry name" value="Hypothetical protein af1432"/>
    <property type="match status" value="1"/>
</dbReference>
<evidence type="ECO:0000259" key="1">
    <source>
        <dbReference type="SMART" id="SM00471"/>
    </source>
</evidence>
<proteinExistence type="predicted"/>
<dbReference type="SMART" id="SM00471">
    <property type="entry name" value="HDc"/>
    <property type="match status" value="1"/>
</dbReference>
<accession>A0ABR7MM03</accession>